<protein>
    <submittedName>
        <fullName evidence="1">Uncharacterized protein</fullName>
    </submittedName>
</protein>
<name>A0AAD3SRC4_NEPGR</name>
<dbReference type="EMBL" id="BSYO01000015">
    <property type="protein sequence ID" value="GMH15727.1"/>
    <property type="molecule type" value="Genomic_DNA"/>
</dbReference>
<dbReference type="Proteomes" id="UP001279734">
    <property type="component" value="Unassembled WGS sequence"/>
</dbReference>
<comment type="caution">
    <text evidence="1">The sequence shown here is derived from an EMBL/GenBank/DDBJ whole genome shotgun (WGS) entry which is preliminary data.</text>
</comment>
<gene>
    <name evidence="1" type="ORF">Nepgr_017568</name>
</gene>
<reference evidence="1" key="1">
    <citation type="submission" date="2023-05" db="EMBL/GenBank/DDBJ databases">
        <title>Nepenthes gracilis genome sequencing.</title>
        <authorList>
            <person name="Fukushima K."/>
        </authorList>
    </citation>
    <scope>NUCLEOTIDE SEQUENCE</scope>
    <source>
        <strain evidence="1">SING2019-196</strain>
    </source>
</reference>
<evidence type="ECO:0000313" key="2">
    <source>
        <dbReference type="Proteomes" id="UP001279734"/>
    </source>
</evidence>
<accession>A0AAD3SRC4</accession>
<dbReference type="AlphaFoldDB" id="A0AAD3SRC4"/>
<organism evidence="1 2">
    <name type="scientific">Nepenthes gracilis</name>
    <name type="common">Slender pitcher plant</name>
    <dbReference type="NCBI Taxonomy" id="150966"/>
    <lineage>
        <taxon>Eukaryota</taxon>
        <taxon>Viridiplantae</taxon>
        <taxon>Streptophyta</taxon>
        <taxon>Embryophyta</taxon>
        <taxon>Tracheophyta</taxon>
        <taxon>Spermatophyta</taxon>
        <taxon>Magnoliopsida</taxon>
        <taxon>eudicotyledons</taxon>
        <taxon>Gunneridae</taxon>
        <taxon>Pentapetalae</taxon>
        <taxon>Caryophyllales</taxon>
        <taxon>Nepenthaceae</taxon>
        <taxon>Nepenthes</taxon>
    </lineage>
</organism>
<keyword evidence="2" id="KW-1185">Reference proteome</keyword>
<proteinExistence type="predicted"/>
<evidence type="ECO:0000313" key="1">
    <source>
        <dbReference type="EMBL" id="GMH15727.1"/>
    </source>
</evidence>
<sequence length="81" mass="8990">MQISALDEEIKEENKTLVLLASLLVSNDHIMTTLLFGKDTLKLDEVIVSLLMNKAMRSQGTSTSSHSMVLLIESRGRRGMV</sequence>